<protein>
    <submittedName>
        <fullName evidence="2">Uncharacterized protein</fullName>
    </submittedName>
</protein>
<dbReference type="RefSeq" id="WP_155481667.1">
    <property type="nucleotide sequence ID" value="NZ_WNKV01000036.1"/>
</dbReference>
<accession>A0A9X4XQ90</accession>
<evidence type="ECO:0000256" key="1">
    <source>
        <dbReference type="SAM" id="MobiDB-lite"/>
    </source>
</evidence>
<evidence type="ECO:0000313" key="3">
    <source>
        <dbReference type="Proteomes" id="UP000438991"/>
    </source>
</evidence>
<feature type="region of interest" description="Disordered" evidence="1">
    <location>
        <begin position="1"/>
        <end position="21"/>
    </location>
</feature>
<gene>
    <name evidence="2" type="ORF">GJ689_24820</name>
</gene>
<dbReference type="Proteomes" id="UP000438991">
    <property type="component" value="Unassembled WGS sequence"/>
</dbReference>
<sequence>MADIHLITSSMHRPPQGWPDGHSAEVVSLMEQRQIQIVRRAARRRIDPSSPWWSIRHDMDPEPPSDVQCRPSAPSETIAREAVATLPQPTKHLGAVCCDPFDPTNGDAA</sequence>
<name>A0A9X4XQ90_9BRAD</name>
<dbReference type="AlphaFoldDB" id="A0A9X4XQ90"/>
<evidence type="ECO:0000313" key="2">
    <source>
        <dbReference type="EMBL" id="MTW19418.1"/>
    </source>
</evidence>
<feature type="region of interest" description="Disordered" evidence="1">
    <location>
        <begin position="50"/>
        <end position="72"/>
    </location>
</feature>
<reference evidence="2 3" key="1">
    <citation type="submission" date="2019-11" db="EMBL/GenBank/DDBJ databases">
        <title>Whole-genome sequence of Rhodoplanes serenus DSM 18633, type strain.</title>
        <authorList>
            <person name="Kyndt J.A."/>
            <person name="Meyer T.E."/>
        </authorList>
    </citation>
    <scope>NUCLEOTIDE SEQUENCE [LARGE SCALE GENOMIC DNA]</scope>
    <source>
        <strain evidence="2 3">DSM 18633</strain>
    </source>
</reference>
<dbReference type="EMBL" id="WNKV01000036">
    <property type="protein sequence ID" value="MTW19418.1"/>
    <property type="molecule type" value="Genomic_DNA"/>
</dbReference>
<comment type="caution">
    <text evidence="2">The sequence shown here is derived from an EMBL/GenBank/DDBJ whole genome shotgun (WGS) entry which is preliminary data.</text>
</comment>
<organism evidence="2 3">
    <name type="scientific">Rhodoplanes serenus</name>
    <dbReference type="NCBI Taxonomy" id="200615"/>
    <lineage>
        <taxon>Bacteria</taxon>
        <taxon>Pseudomonadati</taxon>
        <taxon>Pseudomonadota</taxon>
        <taxon>Alphaproteobacteria</taxon>
        <taxon>Hyphomicrobiales</taxon>
        <taxon>Nitrobacteraceae</taxon>
        <taxon>Rhodoplanes</taxon>
    </lineage>
</organism>
<proteinExistence type="predicted"/>